<feature type="compositionally biased region" description="Pro residues" evidence="8">
    <location>
        <begin position="40"/>
        <end position="50"/>
    </location>
</feature>
<dbReference type="Pfam" id="PF16678">
    <property type="entry name" value="UBA_HOIP"/>
    <property type="match status" value="1"/>
</dbReference>
<feature type="region of interest" description="Disordered" evidence="8">
    <location>
        <begin position="2951"/>
        <end position="3135"/>
    </location>
</feature>
<feature type="compositionally biased region" description="Low complexity" evidence="8">
    <location>
        <begin position="3012"/>
        <end position="3024"/>
    </location>
</feature>
<dbReference type="PROSITE" id="PS51873">
    <property type="entry name" value="TRIAD"/>
    <property type="match status" value="1"/>
</dbReference>
<sequence>MSNFRQSNTTPSSMDSGPTSRFRTARNMPSWVNESSDRVGPPPPPPPIIPTDPEYEVIDVANQQQYSNAPPPVPLKSPDIKRITVMKCDLCGSVTPIVRCEQCDSNLFCASCDDRYHRHPKRQSHARKPIEPPPPAPSTVKPPLPPKGEAGVGGPLPPPRKNKRPGSFHFPSPLLGRKQDQTIPTTVPQGQPEQQQQQQQQKPPPPPPSPALSLREKMNSLKRFIHPSNRPLPDPPENKIHSSNSSLDTVSKRSPSVGMSRAVSTTMEKIQNNTAATLDRMTLLQQRYRQHQETMKSGDGDRSRRASLTSNTDLQSSATESSNSFRSRPTSGSFQQSYQQQQQQHHQFLQTSPQHPGGPMHQPQLQSRWLNPPAPRIRSGSVASGINLLPGAPPGMPHGLTANNAPPPSVSPTQRSEFGDSPPMMPNAPRSLSTSVFNLHQPPPQQQPNMWGFNPLHQAQSMAHFNPMQWNQMNAWMARGSQNGSNMSLNLPSASPHGFPQDPSGYPPAWTNAWGGMYPYPMGMMPMMPGVAMPPPRSRANSRSRAASPALSVKSRKSTMSMRNLNRNSFVDDLTDDEDSDDEFQRTRGRGTDRRRRERLNSTSSIDFDEPEPPNQAFVRASSVKHSRFNRDRRGGGSSARSLIDYPVSRKPVAARYDREELTRDRFDKMALSSPRKAPSDSFTNESEPEQEGKRRGSATGRARSSNDGFSSPRKVTSDSLTNDSDADFERRRQAKLRAAQNNLVVSMRRPTSDSLTNDSEPDHERRQQAGKVNKPVVAAPSKKQSSDSDGRDKPQRKISTDSRASGGKNAVGGAPGPVPKKIPSDSHTPDTDGEQKRRFATKQQRQRKHSSTEFIANESDEQEQTRAPAAGKRAEAALAPERPTQVVNGLLEFRTISPSKSDSDEQRHLKTVEIKNIINEDDSRLGADFGRSVLEDSPPPPAPVAPSCEWQCEFCTYVNEPGVKICAICCKTVTIGVVSGVEASKQDNTQSRSPPPDVVQEAPHVTEVKLQIVPPQKQVNDDAGRSDVDDEEDHEMDTGMTVVVGVGKPGGDVGGGLNQQGHMDTAESAGIRKEKEVVATLVEKKVARAKVSTGCGPSPPREIVGEPKRATVPVVDRPGSKASTGTSPPPQDMSTQTYDTFEQIREEIAALDQTADKPINRTDEEQTEQHQQHDQNIASSLYKRSYSLATPQLLQVDRPASRNSISSDTQSLPPSPHELSPQPGLQSSTRFQANTALNQTSHPNPSTPSASSSSAHYGQQQDETLSYLDRAIHQIIQTAANESRVTAGRPTVDDSKYRTFGDLRRIAEQPSVKVATVETVMKGKMQPNKSMPPSTMDDQIDPEEIVQERGGPSLVQNGAAKGEPESEMTLLLREAERYQFTAEELQAALTHCGEKHPVQWLRGNWNKLIETVQTLATKYGHEKRENTIGTISTPEAREALRQHRGNIWRAITECIEQRQRKYREIAKQGNFTREDIVTSLTAHHGNLEQAMVELSKTQLKPFLMRIWGPPNGADNDSGNLPLLQQALREDRSGINSDIQQFISAHVEQELLGDGCSSGPSVAEETPAAIAEQPERIEVPEEQAEPEIAALTTVQDAEQREEVCEEQPANSSNTEILKDIEALIQQMERNQESANAPVLRNIQQLLTQLVQAEQEPHGSRSPSVTSVRSQASDQRIMSKSPIPVVRPSTTIQHQAHPGDSNRTIEDDVRDFVEQNIQDILPNLVQQVRQELDSVHEDLRSKPTRTLEDDIRETLLRADYSDSDYSNIHYFPFGKPNAPSAVFPERQTTTVKEVTHRNGPVMVEDEQEYVNIQQFLRRAITNERTTTAFDRYKRRNYQIDSSSDEARQTAESTDYYDLVSINEKLMSLFNKPPSKEHETPESDAPTITQPAELQAQETKIVAQAVLREQVSNAKVDNAQPSLQVAPVGAGVIEKNETLPTVEATTDKKGMKKRRVSRVPMNKNNYLSRRPVKSSSESDFEGLTHNAKPNASAIVAIDHVEELRHVVENIEQIERTVEAEDAGNAMEPVDHPVVGVEELEEPIYINLPPKPEPVDGEELSQPVPEPVPSNSTEIENVDLPSIVENRKQEIVVSVPEETIAPVEDRKPEQEIIPSVTEEAAEESSPLFVSEIVVSFPEETIAPVEDRKPEQEIITSVIEEAAEESSPPPEVTTNESANMPIAPIEPRPEENGVDSPKNNTEEVQANNAQNDEAQHEVLVHSAKLSNNLSELVLDTKRLIQQMKDEINSDIATFNEDDAAYEDDFYEDEYEDEWEGEEEEEEEEWDSNEEYDVDENGDFLEYEDDDDDGSVMFSEMTIIDSNNGKSRSVEQSQHTEELEPVPEPLQEMILPKINLAVVRENERNSASEVSDLPLDSDFNDALSVIEHSVSEMRNMLQLTEEALGPLPDLAGPMQHASSVETLQNSPEQSEISEITLVPDVDNTLPGATEESSEQTLVAEENQPMTMREVQTLLNAKAVIGGFLKNVQQIEQIIEETIEPVLDPVELPEIDANAPALIYDSVRTTSTEATDNRPASVIERNVVELHGATPAAVTEQTTEIIAAQKTSLRESHNGTNENLSNEYNTHPAHEMQMSAQDASGNTVLQSSSTLAPVAVILDVPPEGHVENVVQNLSNAIPASENKESIILSDHRIQEDNLQPGAAPVSPVVEMAPQEQLPSTTDNAKQNTTESRDRTTDTQTTTLAESTEPEEIVTPEYVNLSVLQTMDSLATTPDYATVIKAGSQMQVVENESNDEREVQNPTLSSHASDTENVRDLEANSVQPNKSPEQNGNTTQNSTVVHPQAALTADESELILSQNTQVLGVVKTANEINGYTPTDSVEPEALTSTESSSSVQQNSIVEQNQPVNDASPVDRPSEPASILTNGFANIALTQVNDPNPDTITDRSTSRASSEEPSSSFVEVQPSQVIVHSPHPSPPEAPPRTTNIYQNVDILPPVATTKSPSVRKKASSKLNVKITNANTLQSDDGASPTTPPTPTGSKANAKASKTTKTDAKKKSAGNTTPTTTNTTTADSSGRKQSIVRKKSIGSPFGTVQTNTVKAMQKEFLSKAKESPKPSTSKVSPKPSKLVQPKLFTGGGRTSASSTPAPGSSKASTPASDGGASSSRSTPGLAPSEPGPSSSYTCEKMLKKKYRETCFSDDYQTTDDEDESRMTITESERTIIKSLIKPYEPDSDPPEVQAQKILDDGLVQNFTQAELAVQLIELRYARDSAIWAATQCHTVDEAKDLLQKECELCLGVFPMNEIVSMLKCTHTCCLECAKEYFTQEIANRSITNCNCPYCKEPDLNGPDVTEDDVLEYFSNLDILLKSIVDETVHDLFQRKIRDRTLTQDPNFKWCVHCSSGFFARPKQRRLTCPDCGSITCASCRKPWESQHEGLSCEKYAEWKEANDPELQAEGVQRHLQTHGISCPNCKFRYSLARGGCMHFTCTQCKFEFCYGCNKPFMMGAKCSVSPYCAKLGLHAHHPRNCLFYLRDKEPRDLQNLLLMNNVPFDTEPSEAMKQELVNGQNSIPKCPIPLQKETPAGLMDMICSAEVPEKHAGLCRPHYIEYLSFLVTTNSIDPIDILNADDLESIVRRANKRMPPRPYGTLDGIYREYLTHYVEYLVGTVSKAQIDPLPILDLTDCVQELRRRGIPLPERGPWDTDQIYREMCQKIVKDQIPLNN</sequence>
<dbReference type="PROSITE" id="PS50089">
    <property type="entry name" value="ZF_RING_2"/>
    <property type="match status" value="1"/>
</dbReference>
<dbReference type="InterPro" id="IPR047542">
    <property type="entry name" value="Rcat_RBR_RNF31-like"/>
</dbReference>
<keyword evidence="6" id="KW-0833">Ubl conjugation pathway</keyword>
<dbReference type="EnsemblMetazoa" id="AATE008943-RA">
    <property type="protein sequence ID" value="AATE008943-PA.1"/>
    <property type="gene ID" value="AATE008943"/>
</dbReference>
<dbReference type="GO" id="GO:1990450">
    <property type="term" value="F:linear polyubiquitin binding"/>
    <property type="evidence" value="ECO:0007669"/>
    <property type="project" value="TreeGrafter"/>
</dbReference>
<feature type="compositionally biased region" description="Polar residues" evidence="8">
    <location>
        <begin position="262"/>
        <end position="276"/>
    </location>
</feature>
<feature type="compositionally biased region" description="Polar residues" evidence="8">
    <location>
        <begin position="558"/>
        <end position="569"/>
    </location>
</feature>
<feature type="compositionally biased region" description="Low complexity" evidence="8">
    <location>
        <begin position="2840"/>
        <end position="2858"/>
    </location>
</feature>
<evidence type="ECO:0000256" key="8">
    <source>
        <dbReference type="SAM" id="MobiDB-lite"/>
    </source>
</evidence>
<comment type="similarity">
    <text evidence="1">Belongs to the RBR family.</text>
</comment>
<feature type="region of interest" description="Disordered" evidence="8">
    <location>
        <begin position="2668"/>
        <end position="2709"/>
    </location>
</feature>
<dbReference type="InterPro" id="IPR032065">
    <property type="entry name" value="RNF31-UBA"/>
</dbReference>
<feature type="compositionally biased region" description="Low complexity" evidence="8">
    <location>
        <begin position="3068"/>
        <end position="3086"/>
    </location>
</feature>
<dbReference type="GO" id="GO:0070530">
    <property type="term" value="F:K63-linked polyubiquitin modification-dependent protein binding"/>
    <property type="evidence" value="ECO:0007669"/>
    <property type="project" value="TreeGrafter"/>
</dbReference>
<dbReference type="VEuPathDB" id="VectorBase:AATE008943"/>
<dbReference type="PANTHER" id="PTHR16004:SF2">
    <property type="entry name" value="E3 UBIQUITIN-PROTEIN LIGASE LUBEL"/>
    <property type="match status" value="1"/>
</dbReference>
<dbReference type="Pfam" id="PF22191">
    <property type="entry name" value="IBR_1"/>
    <property type="match status" value="1"/>
</dbReference>
<feature type="compositionally biased region" description="Basic residues" evidence="8">
    <location>
        <begin position="839"/>
        <end position="850"/>
    </location>
</feature>
<dbReference type="Gene3D" id="3.30.40.10">
    <property type="entry name" value="Zinc/RING finger domain, C3HC4 (zinc finger)"/>
    <property type="match status" value="1"/>
</dbReference>
<feature type="compositionally biased region" description="Low complexity" evidence="8">
    <location>
        <begin position="3093"/>
        <end position="3111"/>
    </location>
</feature>
<dbReference type="InterPro" id="IPR047543">
    <property type="entry name" value="Bbox1_RNF31-like"/>
</dbReference>
<dbReference type="SUPFAM" id="SSF57850">
    <property type="entry name" value="RING/U-box"/>
    <property type="match status" value="3"/>
</dbReference>
<dbReference type="GO" id="GO:0071797">
    <property type="term" value="C:LUBAC complex"/>
    <property type="evidence" value="ECO:0007669"/>
    <property type="project" value="InterPro"/>
</dbReference>
<dbReference type="SMART" id="SM00647">
    <property type="entry name" value="IBR"/>
    <property type="match status" value="2"/>
</dbReference>
<keyword evidence="4" id="KW-0677">Repeat</keyword>
<feature type="compositionally biased region" description="Low complexity" evidence="8">
    <location>
        <begin position="2907"/>
        <end position="2917"/>
    </location>
</feature>
<feature type="compositionally biased region" description="Basic and acidic residues" evidence="8">
    <location>
        <begin position="583"/>
        <end position="592"/>
    </location>
</feature>
<feature type="compositionally biased region" description="Basic and acidic residues" evidence="8">
    <location>
        <begin position="785"/>
        <end position="801"/>
    </location>
</feature>
<evidence type="ECO:0000256" key="4">
    <source>
        <dbReference type="ARBA" id="ARBA00022737"/>
    </source>
</evidence>
<dbReference type="InterPro" id="IPR047540">
    <property type="entry name" value="BRcat_RBR_RNF31-like"/>
</dbReference>
<dbReference type="CDD" id="cd20337">
    <property type="entry name" value="BRcat_RBR_HOIP"/>
    <property type="match status" value="1"/>
</dbReference>
<feature type="compositionally biased region" description="Polar residues" evidence="8">
    <location>
        <begin position="2886"/>
        <end position="2895"/>
    </location>
</feature>
<evidence type="ECO:0000256" key="5">
    <source>
        <dbReference type="ARBA" id="ARBA00022771"/>
    </source>
</evidence>
<feature type="compositionally biased region" description="Polar residues" evidence="8">
    <location>
        <begin position="2670"/>
        <end position="2681"/>
    </location>
</feature>
<feature type="compositionally biased region" description="Polar residues" evidence="8">
    <location>
        <begin position="2193"/>
        <end position="2208"/>
    </location>
</feature>
<dbReference type="CDD" id="cd19815">
    <property type="entry name" value="Bbox1_HOIP"/>
    <property type="match status" value="1"/>
</dbReference>
<feature type="compositionally biased region" description="Acidic residues" evidence="8">
    <location>
        <begin position="573"/>
        <end position="582"/>
    </location>
</feature>
<feature type="region of interest" description="Disordered" evidence="8">
    <location>
        <begin position="2264"/>
        <end position="2287"/>
    </location>
</feature>
<dbReference type="InterPro" id="IPR001876">
    <property type="entry name" value="Znf_RanBP2"/>
</dbReference>
<dbReference type="InterPro" id="IPR044066">
    <property type="entry name" value="TRIAD_supradom"/>
</dbReference>
<feature type="region of interest" description="Disordered" evidence="8">
    <location>
        <begin position="2141"/>
        <end position="2216"/>
    </location>
</feature>
<feature type="region of interest" description="Disordered" evidence="8">
    <location>
        <begin position="1199"/>
        <end position="1262"/>
    </location>
</feature>
<dbReference type="GO" id="GO:0061630">
    <property type="term" value="F:ubiquitin protein ligase activity"/>
    <property type="evidence" value="ECO:0007669"/>
    <property type="project" value="TreeGrafter"/>
</dbReference>
<feature type="compositionally biased region" description="Polar residues" evidence="8">
    <location>
        <begin position="1202"/>
        <end position="1213"/>
    </location>
</feature>
<proteinExistence type="inferred from homology"/>
<feature type="region of interest" description="Disordered" evidence="8">
    <location>
        <begin position="666"/>
        <end position="884"/>
    </location>
</feature>
<feature type="compositionally biased region" description="Low complexity" evidence="8">
    <location>
        <begin position="2991"/>
        <end position="3002"/>
    </location>
</feature>
<dbReference type="Pfam" id="PF18091">
    <property type="entry name" value="E3_UbLigase_RBR"/>
    <property type="match status" value="1"/>
</dbReference>
<feature type="region of interest" description="Disordered" evidence="8">
    <location>
        <begin position="2886"/>
        <end position="2917"/>
    </location>
</feature>
<feature type="compositionally biased region" description="Low complexity" evidence="8">
    <location>
        <begin position="188"/>
        <end position="201"/>
    </location>
</feature>
<feature type="compositionally biased region" description="Basic and acidic residues" evidence="8">
    <location>
        <begin position="3055"/>
        <end position="3067"/>
    </location>
</feature>
<evidence type="ECO:0000256" key="2">
    <source>
        <dbReference type="ARBA" id="ARBA00022679"/>
    </source>
</evidence>
<feature type="compositionally biased region" description="Low complexity" evidence="8">
    <location>
        <begin position="333"/>
        <end position="366"/>
    </location>
</feature>
<feature type="compositionally biased region" description="Pro residues" evidence="8">
    <location>
        <begin position="131"/>
        <end position="146"/>
    </location>
</feature>
<dbReference type="STRING" id="41427.A0A182J0D8"/>
<dbReference type="Gene3D" id="1.10.8.10">
    <property type="entry name" value="DNA helicase RuvA subunit, C-terminal domain"/>
    <property type="match status" value="1"/>
</dbReference>
<feature type="region of interest" description="Disordered" evidence="8">
    <location>
        <begin position="1015"/>
        <end position="1036"/>
    </location>
</feature>
<feature type="compositionally biased region" description="Polar residues" evidence="8">
    <location>
        <begin position="1"/>
        <end position="22"/>
    </location>
</feature>
<dbReference type="Gene3D" id="6.10.140.1100">
    <property type="match status" value="1"/>
</dbReference>
<keyword evidence="5" id="KW-0863">Zinc-finger</keyword>
<feature type="compositionally biased region" description="Low complexity" evidence="8">
    <location>
        <begin position="538"/>
        <end position="550"/>
    </location>
</feature>
<dbReference type="Gene3D" id="1.20.120.1750">
    <property type="match status" value="1"/>
</dbReference>
<feature type="compositionally biased region" description="Polar residues" evidence="8">
    <location>
        <begin position="1122"/>
        <end position="1137"/>
    </location>
</feature>
<keyword evidence="7" id="KW-0862">Zinc</keyword>
<dbReference type="InterPro" id="IPR041031">
    <property type="entry name" value="RNF31_C"/>
</dbReference>
<evidence type="ECO:0000313" key="9">
    <source>
        <dbReference type="EnsemblMetazoa" id="AATE008943-PA.1"/>
    </source>
</evidence>
<organism evidence="9">
    <name type="scientific">Anopheles atroparvus</name>
    <name type="common">European mosquito</name>
    <dbReference type="NCBI Taxonomy" id="41427"/>
    <lineage>
        <taxon>Eukaryota</taxon>
        <taxon>Metazoa</taxon>
        <taxon>Ecdysozoa</taxon>
        <taxon>Arthropoda</taxon>
        <taxon>Hexapoda</taxon>
        <taxon>Insecta</taxon>
        <taxon>Pterygota</taxon>
        <taxon>Neoptera</taxon>
        <taxon>Endopterygota</taxon>
        <taxon>Diptera</taxon>
        <taxon>Nematocera</taxon>
        <taxon>Culicoidea</taxon>
        <taxon>Culicidae</taxon>
        <taxon>Anophelinae</taxon>
        <taxon>Anopheles</taxon>
    </lineage>
</organism>
<feature type="compositionally biased region" description="Low complexity" evidence="8">
    <location>
        <begin position="2691"/>
        <end position="2700"/>
    </location>
</feature>
<evidence type="ECO:0000256" key="3">
    <source>
        <dbReference type="ARBA" id="ARBA00022723"/>
    </source>
</evidence>
<dbReference type="InterPro" id="IPR013083">
    <property type="entry name" value="Znf_RING/FYVE/PHD"/>
</dbReference>
<feature type="region of interest" description="Disordered" evidence="8">
    <location>
        <begin position="1651"/>
        <end position="1679"/>
    </location>
</feature>
<feature type="compositionally biased region" description="Polar residues" evidence="8">
    <location>
        <begin position="306"/>
        <end position="332"/>
    </location>
</feature>
<dbReference type="GO" id="GO:0097039">
    <property type="term" value="P:protein linear polyubiquitination"/>
    <property type="evidence" value="ECO:0007669"/>
    <property type="project" value="TreeGrafter"/>
</dbReference>
<feature type="compositionally biased region" description="Low complexity" evidence="8">
    <location>
        <begin position="1241"/>
        <end position="1257"/>
    </location>
</feature>
<keyword evidence="2" id="KW-0808">Transferase</keyword>
<feature type="compositionally biased region" description="Polar residues" evidence="8">
    <location>
        <begin position="241"/>
        <end position="254"/>
    </location>
</feature>
<dbReference type="InterPro" id="IPR001841">
    <property type="entry name" value="Znf_RING"/>
</dbReference>
<feature type="compositionally biased region" description="Polar residues" evidence="8">
    <location>
        <begin position="1660"/>
        <end position="1677"/>
    </location>
</feature>
<keyword evidence="3" id="KW-0479">Metal-binding</keyword>
<accession>A0A182J0D8</accession>
<feature type="region of interest" description="Disordered" evidence="8">
    <location>
        <begin position="2049"/>
        <end position="2071"/>
    </location>
</feature>
<feature type="compositionally biased region" description="Polar residues" evidence="8">
    <location>
        <begin position="2964"/>
        <end position="2980"/>
    </location>
</feature>
<feature type="region of interest" description="Disordered" evidence="8">
    <location>
        <begin position="2827"/>
        <end position="2874"/>
    </location>
</feature>
<feature type="compositionally biased region" description="Polar residues" evidence="8">
    <location>
        <begin position="707"/>
        <end position="724"/>
    </location>
</feature>
<dbReference type="Pfam" id="PF01485">
    <property type="entry name" value="IBR"/>
    <property type="match status" value="1"/>
</dbReference>
<dbReference type="GO" id="GO:0008270">
    <property type="term" value="F:zinc ion binding"/>
    <property type="evidence" value="ECO:0007669"/>
    <property type="project" value="UniProtKB-KW"/>
</dbReference>
<feature type="region of interest" description="Disordered" evidence="8">
    <location>
        <begin position="534"/>
        <end position="644"/>
    </location>
</feature>
<dbReference type="CDD" id="cd20351">
    <property type="entry name" value="Rcat_RBR_HOIP"/>
    <property type="match status" value="1"/>
</dbReference>
<feature type="region of interest" description="Disordered" evidence="8">
    <location>
        <begin position="120"/>
        <end position="276"/>
    </location>
</feature>
<reference evidence="9" key="1">
    <citation type="submission" date="2022-08" db="UniProtKB">
        <authorList>
            <consortium name="EnsemblMetazoa"/>
        </authorList>
    </citation>
    <scope>IDENTIFICATION</scope>
    <source>
        <strain evidence="9">EBRO</strain>
    </source>
</reference>
<feature type="region of interest" description="Disordered" evidence="8">
    <location>
        <begin position="1092"/>
        <end position="1137"/>
    </location>
</feature>
<dbReference type="PROSITE" id="PS01358">
    <property type="entry name" value="ZF_RANBP2_1"/>
    <property type="match status" value="1"/>
</dbReference>
<feature type="compositionally biased region" description="Basic and acidic residues" evidence="8">
    <location>
        <begin position="290"/>
        <end position="304"/>
    </location>
</feature>
<evidence type="ECO:0000256" key="7">
    <source>
        <dbReference type="ARBA" id="ARBA00022833"/>
    </source>
</evidence>
<feature type="region of interest" description="Disordered" evidence="8">
    <location>
        <begin position="2317"/>
        <end position="2336"/>
    </location>
</feature>
<feature type="compositionally biased region" description="Polar residues" evidence="8">
    <location>
        <begin position="2317"/>
        <end position="2328"/>
    </location>
</feature>
<dbReference type="InterPro" id="IPR026254">
    <property type="entry name" value="RNF31-like"/>
</dbReference>
<dbReference type="InterPro" id="IPR002867">
    <property type="entry name" value="IBR_dom"/>
</dbReference>
<name>A0A182J0D8_ANOAO</name>
<feature type="region of interest" description="Disordered" evidence="8">
    <location>
        <begin position="2742"/>
        <end position="2766"/>
    </location>
</feature>
<evidence type="ECO:0000256" key="1">
    <source>
        <dbReference type="ARBA" id="ARBA00008278"/>
    </source>
</evidence>
<evidence type="ECO:0000256" key="6">
    <source>
        <dbReference type="ARBA" id="ARBA00022786"/>
    </source>
</evidence>
<feature type="compositionally biased region" description="Basic and acidic residues" evidence="8">
    <location>
        <begin position="823"/>
        <end position="838"/>
    </location>
</feature>
<protein>
    <submittedName>
        <fullName evidence="9">Uncharacterized protein</fullName>
    </submittedName>
</protein>
<dbReference type="PANTHER" id="PTHR16004">
    <property type="entry name" value="RING FINGER PROTEIN 31-RELATED"/>
    <property type="match status" value="1"/>
</dbReference>
<feature type="region of interest" description="Disordered" evidence="8">
    <location>
        <begin position="1"/>
        <end position="54"/>
    </location>
</feature>
<feature type="region of interest" description="Disordered" evidence="8">
    <location>
        <begin position="289"/>
        <end position="422"/>
    </location>
</feature>
<feature type="compositionally biased region" description="Low complexity" evidence="8">
    <location>
        <begin position="868"/>
        <end position="880"/>
    </location>
</feature>
<dbReference type="GO" id="GO:0036435">
    <property type="term" value="F:K48-linked polyubiquitin modification-dependent protein binding"/>
    <property type="evidence" value="ECO:0007669"/>
    <property type="project" value="TreeGrafter"/>
</dbReference>
<feature type="compositionally biased region" description="Polar residues" evidence="8">
    <location>
        <begin position="1224"/>
        <end position="1240"/>
    </location>
</feature>